<keyword evidence="4 9" id="KW-0813">Transport</keyword>
<keyword evidence="10" id="KW-0997">Cell inner membrane</keyword>
<feature type="transmembrane region" description="Helical" evidence="9">
    <location>
        <begin position="203"/>
        <end position="223"/>
    </location>
</feature>
<dbReference type="PANTHER" id="PTHR43744">
    <property type="entry name" value="ABC TRANSPORTER PERMEASE PROTEIN MG189-RELATED-RELATED"/>
    <property type="match status" value="1"/>
</dbReference>
<dbReference type="CDD" id="cd06261">
    <property type="entry name" value="TM_PBP2"/>
    <property type="match status" value="1"/>
</dbReference>
<comment type="similarity">
    <text evidence="9">Belongs to the binding-protein-dependent transport system permease family.</text>
</comment>
<evidence type="ECO:0000313" key="12">
    <source>
        <dbReference type="EMBL" id="KTD37934.1"/>
    </source>
</evidence>
<dbReference type="Gene3D" id="1.10.3720.10">
    <property type="entry name" value="MetI-like"/>
    <property type="match status" value="1"/>
</dbReference>
<feature type="transmembrane region" description="Helical" evidence="9">
    <location>
        <begin position="142"/>
        <end position="166"/>
    </location>
</feature>
<name>A0A0W0X023_9GAMM</name>
<evidence type="ECO:0000313" key="13">
    <source>
        <dbReference type="Proteomes" id="UP000054858"/>
    </source>
</evidence>
<protein>
    <recommendedName>
        <fullName evidence="3 10">sn-glycerol-3-phosphate transport system permease protein UgpE</fullName>
    </recommendedName>
</protein>
<feature type="transmembrane region" description="Helical" evidence="9">
    <location>
        <begin position="308"/>
        <end position="329"/>
    </location>
</feature>
<dbReference type="EMBL" id="LNYP01000029">
    <property type="protein sequence ID" value="KTD37934.1"/>
    <property type="molecule type" value="Genomic_DNA"/>
</dbReference>
<evidence type="ECO:0000256" key="1">
    <source>
        <dbReference type="ARBA" id="ARBA00004651"/>
    </source>
</evidence>
<dbReference type="SUPFAM" id="SSF161098">
    <property type="entry name" value="MetI-like"/>
    <property type="match status" value="1"/>
</dbReference>
<evidence type="ECO:0000256" key="10">
    <source>
        <dbReference type="RuleBase" id="RU363056"/>
    </source>
</evidence>
<dbReference type="AlphaFoldDB" id="A0A0W0X023"/>
<evidence type="ECO:0000256" key="2">
    <source>
        <dbReference type="ARBA" id="ARBA00011557"/>
    </source>
</evidence>
<evidence type="ECO:0000256" key="7">
    <source>
        <dbReference type="ARBA" id="ARBA00022989"/>
    </source>
</evidence>
<evidence type="ECO:0000256" key="3">
    <source>
        <dbReference type="ARBA" id="ARBA00020515"/>
    </source>
</evidence>
<dbReference type="PROSITE" id="PS50928">
    <property type="entry name" value="ABC_TM1"/>
    <property type="match status" value="1"/>
</dbReference>
<evidence type="ECO:0000256" key="8">
    <source>
        <dbReference type="ARBA" id="ARBA00023136"/>
    </source>
</evidence>
<keyword evidence="7 9" id="KW-1133">Transmembrane helix</keyword>
<feature type="transmembrane region" description="Helical" evidence="9">
    <location>
        <begin position="74"/>
        <end position="94"/>
    </location>
</feature>
<dbReference type="Pfam" id="PF00528">
    <property type="entry name" value="BPD_transp_1"/>
    <property type="match status" value="1"/>
</dbReference>
<proteinExistence type="inferred from homology"/>
<evidence type="ECO:0000256" key="5">
    <source>
        <dbReference type="ARBA" id="ARBA00022475"/>
    </source>
</evidence>
<dbReference type="Proteomes" id="UP000054858">
    <property type="component" value="Unassembled WGS sequence"/>
</dbReference>
<comment type="function">
    <text evidence="10">Part of the ABC transporter complex UgpBAEC involved in sn-glycerol-3-phosphate (G3P) import. Probably responsible for the translocation of the substrate across the membrane.</text>
</comment>
<feature type="transmembrane region" description="Helical" evidence="9">
    <location>
        <begin position="261"/>
        <end position="278"/>
    </location>
</feature>
<dbReference type="InterPro" id="IPR000515">
    <property type="entry name" value="MetI-like"/>
</dbReference>
<keyword evidence="8 9" id="KW-0472">Membrane</keyword>
<evidence type="ECO:0000256" key="9">
    <source>
        <dbReference type="RuleBase" id="RU363032"/>
    </source>
</evidence>
<dbReference type="NCBIfam" id="NF008210">
    <property type="entry name" value="PRK10973.1"/>
    <property type="match status" value="1"/>
</dbReference>
<comment type="subcellular location">
    <subcellularLocation>
        <location evidence="10">Cell inner membrane</location>
        <topology evidence="10">Multi-pass membrane protein</topology>
    </subcellularLocation>
    <subcellularLocation>
        <location evidence="1 9">Cell membrane</location>
        <topology evidence="1 9">Multi-pass membrane protein</topology>
    </subcellularLocation>
</comment>
<dbReference type="GO" id="GO:0005886">
    <property type="term" value="C:plasma membrane"/>
    <property type="evidence" value="ECO:0007669"/>
    <property type="project" value="UniProtKB-SubCell"/>
</dbReference>
<feature type="domain" description="ABC transmembrane type-1" evidence="11">
    <location>
        <begin position="138"/>
        <end position="329"/>
    </location>
</feature>
<sequence>MSRLWFVCKFMAQKIDGFCIQGRADAKSPCYKNPIDGMESGLIDKMTSFVFVARLDSFSYELMIKRITRLFSQVFLYGYIGLMFLPLYLALVGASHDGAVLMKSPIPVWPGTSLLTNMKVVLFEGLAATGGEPVTKMLINSFMMAILIAAGKIILALLSAFALVYFKLPFKRVWFVLILLTMMLPVEVRIVPTFQVVALMGGLNSFTGLTLPLMASATATFLFRQFFKTIPQELVDAATLDGAGPVRFFIDILLPLSKPQLAALFIIMFVYGWNQYLWPLVITTNPDMATIVMGIRSLAGVADQIPQWHYIMTVALVALLPPCVIVIVFQRWFERGLMN</sequence>
<organism evidence="12 13">
    <name type="scientific">Legionella oakridgensis</name>
    <dbReference type="NCBI Taxonomy" id="29423"/>
    <lineage>
        <taxon>Bacteria</taxon>
        <taxon>Pseudomonadati</taxon>
        <taxon>Pseudomonadota</taxon>
        <taxon>Gammaproteobacteria</taxon>
        <taxon>Legionellales</taxon>
        <taxon>Legionellaceae</taxon>
        <taxon>Legionella</taxon>
    </lineage>
</organism>
<evidence type="ECO:0000256" key="4">
    <source>
        <dbReference type="ARBA" id="ARBA00022448"/>
    </source>
</evidence>
<accession>A0A0W0X023</accession>
<dbReference type="PATRIC" id="fig|29423.5.peg.1687"/>
<keyword evidence="6 9" id="KW-0812">Transmembrane</keyword>
<evidence type="ECO:0000256" key="6">
    <source>
        <dbReference type="ARBA" id="ARBA00022692"/>
    </source>
</evidence>
<dbReference type="GO" id="GO:0055085">
    <property type="term" value="P:transmembrane transport"/>
    <property type="evidence" value="ECO:0007669"/>
    <property type="project" value="InterPro"/>
</dbReference>
<reference evidence="12 13" key="1">
    <citation type="submission" date="2015-11" db="EMBL/GenBank/DDBJ databases">
        <title>Genomic analysis of 38 Legionella species identifies large and diverse effector repertoires.</title>
        <authorList>
            <person name="Burstein D."/>
            <person name="Amaro F."/>
            <person name="Zusman T."/>
            <person name="Lifshitz Z."/>
            <person name="Cohen O."/>
            <person name="Gilbert J.A."/>
            <person name="Pupko T."/>
            <person name="Shuman H.A."/>
            <person name="Segal G."/>
        </authorList>
    </citation>
    <scope>NUCLEOTIDE SEQUENCE [LARGE SCALE GENOMIC DNA]</scope>
    <source>
        <strain evidence="12 13">Oak Ridge-10</strain>
    </source>
</reference>
<dbReference type="PANTHER" id="PTHR43744:SF8">
    <property type="entry name" value="SN-GLYCEROL-3-PHOSPHATE TRANSPORT SYSTEM PERMEASE PROTEIN UGPE"/>
    <property type="match status" value="1"/>
</dbReference>
<comment type="caution">
    <text evidence="12">The sequence shown here is derived from an EMBL/GenBank/DDBJ whole genome shotgun (WGS) entry which is preliminary data.</text>
</comment>
<gene>
    <name evidence="10 12" type="primary">ugpE</name>
    <name evidence="12" type="ORF">Loak_1610</name>
</gene>
<dbReference type="InterPro" id="IPR035906">
    <property type="entry name" value="MetI-like_sf"/>
</dbReference>
<comment type="subunit">
    <text evidence="2 10">The complex is composed of two ATP-binding proteins (UgpC), two transmembrane proteins (UgpA and UgpE) and a solute-binding protein (UgpB).</text>
</comment>
<evidence type="ECO:0000259" key="11">
    <source>
        <dbReference type="PROSITE" id="PS50928"/>
    </source>
</evidence>
<keyword evidence="5 10" id="KW-1003">Cell membrane</keyword>
<feature type="transmembrane region" description="Helical" evidence="9">
    <location>
        <begin position="173"/>
        <end position="191"/>
    </location>
</feature>